<protein>
    <submittedName>
        <fullName evidence="1">Uncharacterized protein</fullName>
    </submittedName>
</protein>
<reference evidence="1" key="2">
    <citation type="journal article" date="2015" name="Data Brief">
        <title>Shoot transcriptome of the giant reed, Arundo donax.</title>
        <authorList>
            <person name="Barrero R.A."/>
            <person name="Guerrero F.D."/>
            <person name="Moolhuijzen P."/>
            <person name="Goolsby J.A."/>
            <person name="Tidwell J."/>
            <person name="Bellgard S.E."/>
            <person name="Bellgard M.I."/>
        </authorList>
    </citation>
    <scope>NUCLEOTIDE SEQUENCE</scope>
    <source>
        <tissue evidence="1">Shoot tissue taken approximately 20 cm above the soil surface</tissue>
    </source>
</reference>
<accession>A0A0A9D5Z3</accession>
<evidence type="ECO:0000313" key="1">
    <source>
        <dbReference type="EMBL" id="JAD84024.1"/>
    </source>
</evidence>
<reference evidence="1" key="1">
    <citation type="submission" date="2014-09" db="EMBL/GenBank/DDBJ databases">
        <authorList>
            <person name="Magalhaes I.L.F."/>
            <person name="Oliveira U."/>
            <person name="Santos F.R."/>
            <person name="Vidigal T.H.D.A."/>
            <person name="Brescovit A.D."/>
            <person name="Santos A.J."/>
        </authorList>
    </citation>
    <scope>NUCLEOTIDE SEQUENCE</scope>
    <source>
        <tissue evidence="1">Shoot tissue taken approximately 20 cm above the soil surface</tissue>
    </source>
</reference>
<dbReference type="PANTHER" id="PTHR34775">
    <property type="entry name" value="TRANSMEMBRANE PROTEIN"/>
    <property type="match status" value="1"/>
</dbReference>
<dbReference type="EMBL" id="GBRH01213871">
    <property type="protein sequence ID" value="JAD84024.1"/>
    <property type="molecule type" value="Transcribed_RNA"/>
</dbReference>
<dbReference type="AlphaFoldDB" id="A0A0A9D5Z3"/>
<name>A0A0A9D5Z3_ARUDO</name>
<organism evidence="1">
    <name type="scientific">Arundo donax</name>
    <name type="common">Giant reed</name>
    <name type="synonym">Donax arundinaceus</name>
    <dbReference type="NCBI Taxonomy" id="35708"/>
    <lineage>
        <taxon>Eukaryota</taxon>
        <taxon>Viridiplantae</taxon>
        <taxon>Streptophyta</taxon>
        <taxon>Embryophyta</taxon>
        <taxon>Tracheophyta</taxon>
        <taxon>Spermatophyta</taxon>
        <taxon>Magnoliopsida</taxon>
        <taxon>Liliopsida</taxon>
        <taxon>Poales</taxon>
        <taxon>Poaceae</taxon>
        <taxon>PACMAD clade</taxon>
        <taxon>Arundinoideae</taxon>
        <taxon>Arundineae</taxon>
        <taxon>Arundo</taxon>
    </lineage>
</organism>
<sequence length="345" mass="37321">MNPTPFPVHSEDGFDFVGPVGGMYGAGDHELDSLGLLGQLYMMGPEDMLEETTSEILHSDSEDVIRPYDQRSSPENLMSVAMMGLAYICPNVPLGEFACQIEDKINEQKAAVLMGSFENADQSSKVGCLGGNISCDSIGSTSTHTTDMEEGSSGLVHEEKGEDYPNPFVPQLVSMEKAMEPASGKLDDIKGLESEGLDLDTELWQYENTAEAAKAICSAVKFLWSAMEPHLLQILPCLSIAGFVAAMLKYFQSAREITAPTPQHMPSKSPAEVPVLVPHQDAQLPESPSPGSVLLPVYSSQQPVQLTVSKQDPSGRLEIPKTVHLVHKSCILCNRPSSAQIRLIC</sequence>
<dbReference type="PANTHER" id="PTHR34775:SF2">
    <property type="entry name" value="OS01G0765500 PROTEIN"/>
    <property type="match status" value="1"/>
</dbReference>
<proteinExistence type="predicted"/>